<keyword evidence="2" id="KW-0521">NADP</keyword>
<evidence type="ECO:0000256" key="3">
    <source>
        <dbReference type="ARBA" id="ARBA00023002"/>
    </source>
</evidence>
<protein>
    <submittedName>
        <fullName evidence="6">Pyrroline-5-carboxylate reductase</fullName>
        <ecNumber evidence="6">1.5.1.2</ecNumber>
    </submittedName>
</protein>
<dbReference type="InterPro" id="IPR028939">
    <property type="entry name" value="P5C_Rdtase_cat_N"/>
</dbReference>
<dbReference type="InterPro" id="IPR036291">
    <property type="entry name" value="NAD(P)-bd_dom_sf"/>
</dbReference>
<dbReference type="FunFam" id="1.10.3730.10:FF:000001">
    <property type="entry name" value="Pyrroline-5-carboxylate reductase"/>
    <property type="match status" value="1"/>
</dbReference>
<dbReference type="InterPro" id="IPR029036">
    <property type="entry name" value="P5CR_dimer"/>
</dbReference>
<dbReference type="NCBIfam" id="TIGR00112">
    <property type="entry name" value="proC"/>
    <property type="match status" value="1"/>
</dbReference>
<dbReference type="Gene3D" id="1.10.3730.10">
    <property type="entry name" value="ProC C-terminal domain-like"/>
    <property type="match status" value="1"/>
</dbReference>
<dbReference type="EMBL" id="UOEE01000070">
    <property type="protein sequence ID" value="VAV88571.1"/>
    <property type="molecule type" value="Genomic_DNA"/>
</dbReference>
<comment type="similarity">
    <text evidence="1">Belongs to the pyrroline-5-carboxylate reductase family.</text>
</comment>
<dbReference type="EC" id="1.5.1.2" evidence="6"/>
<dbReference type="SUPFAM" id="SSF48179">
    <property type="entry name" value="6-phosphogluconate dehydrogenase C-terminal domain-like"/>
    <property type="match status" value="1"/>
</dbReference>
<evidence type="ECO:0000256" key="1">
    <source>
        <dbReference type="ARBA" id="ARBA00005525"/>
    </source>
</evidence>
<dbReference type="GO" id="GO:0055129">
    <property type="term" value="P:L-proline biosynthetic process"/>
    <property type="evidence" value="ECO:0007669"/>
    <property type="project" value="TreeGrafter"/>
</dbReference>
<dbReference type="GO" id="GO:0004735">
    <property type="term" value="F:pyrroline-5-carboxylate reductase activity"/>
    <property type="evidence" value="ECO:0007669"/>
    <property type="project" value="UniProtKB-EC"/>
</dbReference>
<evidence type="ECO:0000259" key="5">
    <source>
        <dbReference type="Pfam" id="PF14748"/>
    </source>
</evidence>
<dbReference type="Pfam" id="PF14748">
    <property type="entry name" value="P5CR_dimer"/>
    <property type="match status" value="1"/>
</dbReference>
<evidence type="ECO:0000259" key="4">
    <source>
        <dbReference type="Pfam" id="PF03807"/>
    </source>
</evidence>
<evidence type="ECO:0000313" key="6">
    <source>
        <dbReference type="EMBL" id="VAV88571.1"/>
    </source>
</evidence>
<dbReference type="HAMAP" id="MF_01925">
    <property type="entry name" value="P5C_reductase"/>
    <property type="match status" value="1"/>
</dbReference>
<dbReference type="SUPFAM" id="SSF51735">
    <property type="entry name" value="NAD(P)-binding Rossmann-fold domains"/>
    <property type="match status" value="1"/>
</dbReference>
<feature type="domain" description="Pyrroline-5-carboxylate reductase dimerisation" evidence="5">
    <location>
        <begin position="167"/>
        <end position="271"/>
    </location>
</feature>
<dbReference type="PIRSF" id="PIRSF000193">
    <property type="entry name" value="Pyrrol-5-carb_rd"/>
    <property type="match status" value="1"/>
</dbReference>
<gene>
    <name evidence="6" type="ORF">MNBD_ALPHA06-1039</name>
</gene>
<dbReference type="Gene3D" id="3.40.50.720">
    <property type="entry name" value="NAD(P)-binding Rossmann-like Domain"/>
    <property type="match status" value="1"/>
</dbReference>
<accession>A0A3B0R902</accession>
<dbReference type="PANTHER" id="PTHR11645:SF0">
    <property type="entry name" value="PYRROLINE-5-CARBOXYLATE REDUCTASE 3"/>
    <property type="match status" value="1"/>
</dbReference>
<dbReference type="InterPro" id="IPR000304">
    <property type="entry name" value="Pyrroline-COOH_reductase"/>
</dbReference>
<evidence type="ECO:0000256" key="2">
    <source>
        <dbReference type="ARBA" id="ARBA00022857"/>
    </source>
</evidence>
<dbReference type="InterPro" id="IPR008927">
    <property type="entry name" value="6-PGluconate_DH-like_C_sf"/>
</dbReference>
<organism evidence="6">
    <name type="scientific">hydrothermal vent metagenome</name>
    <dbReference type="NCBI Taxonomy" id="652676"/>
    <lineage>
        <taxon>unclassified sequences</taxon>
        <taxon>metagenomes</taxon>
        <taxon>ecological metagenomes</taxon>
    </lineage>
</organism>
<dbReference type="Pfam" id="PF03807">
    <property type="entry name" value="F420_oxidored"/>
    <property type="match status" value="1"/>
</dbReference>
<feature type="domain" description="Pyrroline-5-carboxylate reductase catalytic N-terminal" evidence="4">
    <location>
        <begin position="6"/>
        <end position="104"/>
    </location>
</feature>
<reference evidence="6" key="1">
    <citation type="submission" date="2018-06" db="EMBL/GenBank/DDBJ databases">
        <authorList>
            <person name="Zhirakovskaya E."/>
        </authorList>
    </citation>
    <scope>NUCLEOTIDE SEQUENCE</scope>
</reference>
<name>A0A3B0R902_9ZZZZ</name>
<dbReference type="AlphaFoldDB" id="A0A3B0R902"/>
<keyword evidence="3 6" id="KW-0560">Oxidoreductase</keyword>
<proteinExistence type="inferred from homology"/>
<sequence length="276" mass="28805">MLKKPRLALIGGGRMGGALLRGWAKAGCFEPSGSVMVVDPHLTDPVQALVKQNAGRTKTTASKETFSKLEVLILAVKPQMFEQIASDIASILPKNVMIISVIAGISLKRMQAVFGAGPHVRAMPNTAAEIGKSISVLCTNAAVSEPQKTRVTQLLEAVGKVQWLEEEKLMDVVTAVSGSGPAYFFLLVEVLAAAGQAEGLDEELAQKLARETLIGSAALLDRPGQKAAALRAGVTSPGGTTAAALDVMMGNGAFAEMMRNAVSAATRRGTKLRNAG</sequence>
<dbReference type="PANTHER" id="PTHR11645">
    <property type="entry name" value="PYRROLINE-5-CARBOXYLATE REDUCTASE"/>
    <property type="match status" value="1"/>
</dbReference>